<evidence type="ECO:0000313" key="1">
    <source>
        <dbReference type="EMBL" id="KAH7954271.1"/>
    </source>
</evidence>
<gene>
    <name evidence="1" type="ORF">HPB49_017124</name>
</gene>
<evidence type="ECO:0000313" key="2">
    <source>
        <dbReference type="Proteomes" id="UP000821865"/>
    </source>
</evidence>
<keyword evidence="2" id="KW-1185">Reference proteome</keyword>
<accession>A0ACB8CYU0</accession>
<sequence length="140" mass="15874">MNGGGRGHGQAPADGLFVCVPGDEPRDLPVNKTVKHRAATNRKMWTHLGVSGKLDKAKNFFEHPVNEDRKVFAFSDVPHLFKYIRNRLLKQRLLKVNGQWVKWDLYTAVYKEDCKNAGGLKVCPKITEHHIPLKNGAYAR</sequence>
<protein>
    <submittedName>
        <fullName evidence="1">Uncharacterized protein</fullName>
    </submittedName>
</protein>
<comment type="caution">
    <text evidence="1">The sequence shown here is derived from an EMBL/GenBank/DDBJ whole genome shotgun (WGS) entry which is preliminary data.</text>
</comment>
<proteinExistence type="predicted"/>
<reference evidence="1" key="1">
    <citation type="submission" date="2020-05" db="EMBL/GenBank/DDBJ databases">
        <title>Large-scale comparative analyses of tick genomes elucidate their genetic diversity and vector capacities.</title>
        <authorList>
            <person name="Jia N."/>
            <person name="Wang J."/>
            <person name="Shi W."/>
            <person name="Du L."/>
            <person name="Sun Y."/>
            <person name="Zhan W."/>
            <person name="Jiang J."/>
            <person name="Wang Q."/>
            <person name="Zhang B."/>
            <person name="Ji P."/>
            <person name="Sakyi L.B."/>
            <person name="Cui X."/>
            <person name="Yuan T."/>
            <person name="Jiang B."/>
            <person name="Yang W."/>
            <person name="Lam T.T.-Y."/>
            <person name="Chang Q."/>
            <person name="Ding S."/>
            <person name="Wang X."/>
            <person name="Zhu J."/>
            <person name="Ruan X."/>
            <person name="Zhao L."/>
            <person name="Wei J."/>
            <person name="Que T."/>
            <person name="Du C."/>
            <person name="Cheng J."/>
            <person name="Dai P."/>
            <person name="Han X."/>
            <person name="Huang E."/>
            <person name="Gao Y."/>
            <person name="Liu J."/>
            <person name="Shao H."/>
            <person name="Ye R."/>
            <person name="Li L."/>
            <person name="Wei W."/>
            <person name="Wang X."/>
            <person name="Wang C."/>
            <person name="Yang T."/>
            <person name="Huo Q."/>
            <person name="Li W."/>
            <person name="Guo W."/>
            <person name="Chen H."/>
            <person name="Zhou L."/>
            <person name="Ni X."/>
            <person name="Tian J."/>
            <person name="Zhou Y."/>
            <person name="Sheng Y."/>
            <person name="Liu T."/>
            <person name="Pan Y."/>
            <person name="Xia L."/>
            <person name="Li J."/>
            <person name="Zhao F."/>
            <person name="Cao W."/>
        </authorList>
    </citation>
    <scope>NUCLEOTIDE SEQUENCE</scope>
    <source>
        <strain evidence="1">Dsil-2018</strain>
    </source>
</reference>
<dbReference type="EMBL" id="CM023473">
    <property type="protein sequence ID" value="KAH7954271.1"/>
    <property type="molecule type" value="Genomic_DNA"/>
</dbReference>
<organism evidence="1 2">
    <name type="scientific">Dermacentor silvarum</name>
    <name type="common">Tick</name>
    <dbReference type="NCBI Taxonomy" id="543639"/>
    <lineage>
        <taxon>Eukaryota</taxon>
        <taxon>Metazoa</taxon>
        <taxon>Ecdysozoa</taxon>
        <taxon>Arthropoda</taxon>
        <taxon>Chelicerata</taxon>
        <taxon>Arachnida</taxon>
        <taxon>Acari</taxon>
        <taxon>Parasitiformes</taxon>
        <taxon>Ixodida</taxon>
        <taxon>Ixodoidea</taxon>
        <taxon>Ixodidae</taxon>
        <taxon>Rhipicephalinae</taxon>
        <taxon>Dermacentor</taxon>
    </lineage>
</organism>
<name>A0ACB8CYU0_DERSI</name>
<dbReference type="Proteomes" id="UP000821865">
    <property type="component" value="Chromosome 4"/>
</dbReference>